<name>A0A0F8XSW7_9ZZZZ</name>
<reference evidence="1" key="1">
    <citation type="journal article" date="2015" name="Nature">
        <title>Complex archaea that bridge the gap between prokaryotes and eukaryotes.</title>
        <authorList>
            <person name="Spang A."/>
            <person name="Saw J.H."/>
            <person name="Jorgensen S.L."/>
            <person name="Zaremba-Niedzwiedzka K."/>
            <person name="Martijn J."/>
            <person name="Lind A.E."/>
            <person name="van Eijk R."/>
            <person name="Schleper C."/>
            <person name="Guy L."/>
            <person name="Ettema T.J."/>
        </authorList>
    </citation>
    <scope>NUCLEOTIDE SEQUENCE</scope>
</reference>
<protein>
    <submittedName>
        <fullName evidence="1">Uncharacterized protein</fullName>
    </submittedName>
</protein>
<comment type="caution">
    <text evidence="1">The sequence shown here is derived from an EMBL/GenBank/DDBJ whole genome shotgun (WGS) entry which is preliminary data.</text>
</comment>
<sequence length="96" mass="11639">YMYMFEALTTEYSFGGSIFEFSYDLYYEEYVKAADKALAELDSMIEILGRKPEYMKDYESLYYKKRYENDRATINENKFLMKEGLDYFKENSEVSY</sequence>
<evidence type="ECO:0000313" key="1">
    <source>
        <dbReference type="EMBL" id="KKK64310.1"/>
    </source>
</evidence>
<dbReference type="AlphaFoldDB" id="A0A0F8XSW7"/>
<gene>
    <name evidence="1" type="ORF">LCGC14_2985480</name>
</gene>
<dbReference type="EMBL" id="LAZR01061076">
    <property type="protein sequence ID" value="KKK64310.1"/>
    <property type="molecule type" value="Genomic_DNA"/>
</dbReference>
<feature type="non-terminal residue" evidence="1">
    <location>
        <position position="1"/>
    </location>
</feature>
<accession>A0A0F8XSW7</accession>
<proteinExistence type="predicted"/>
<organism evidence="1">
    <name type="scientific">marine sediment metagenome</name>
    <dbReference type="NCBI Taxonomy" id="412755"/>
    <lineage>
        <taxon>unclassified sequences</taxon>
        <taxon>metagenomes</taxon>
        <taxon>ecological metagenomes</taxon>
    </lineage>
</organism>